<comment type="caution">
    <text evidence="1">The sequence shown here is derived from an EMBL/GenBank/DDBJ whole genome shotgun (WGS) entry which is preliminary data.</text>
</comment>
<name>A0A397IE54_9GLOM</name>
<organism evidence="1 2">
    <name type="scientific">Diversispora epigaea</name>
    <dbReference type="NCBI Taxonomy" id="1348612"/>
    <lineage>
        <taxon>Eukaryota</taxon>
        <taxon>Fungi</taxon>
        <taxon>Fungi incertae sedis</taxon>
        <taxon>Mucoromycota</taxon>
        <taxon>Glomeromycotina</taxon>
        <taxon>Glomeromycetes</taxon>
        <taxon>Diversisporales</taxon>
        <taxon>Diversisporaceae</taxon>
        <taxon>Diversispora</taxon>
    </lineage>
</organism>
<dbReference type="EMBL" id="PQFF01000210">
    <property type="protein sequence ID" value="RHZ74181.1"/>
    <property type="molecule type" value="Genomic_DNA"/>
</dbReference>
<dbReference type="InterPro" id="IPR032675">
    <property type="entry name" value="LRR_dom_sf"/>
</dbReference>
<evidence type="ECO:0008006" key="3">
    <source>
        <dbReference type="Google" id="ProtNLM"/>
    </source>
</evidence>
<accession>A0A397IE54</accession>
<dbReference type="OrthoDB" id="2347843at2759"/>
<protein>
    <recommendedName>
        <fullName evidence="3">F-box domain-containing protein</fullName>
    </recommendedName>
</protein>
<gene>
    <name evidence="1" type="ORF">Glove_227g83</name>
</gene>
<sequence>MASFSAEILKLIFEFFLNDINSLLSCLVVNRQFAQVTTSIIWENPWKYVEKERDEIKLLKIIISFLSDKSRKILKEHGIFIPPPSKPPSFDYVSLCRNLVYSRINLMTELISCLPEYNISKVSVIQISDNRNGSTNLLVGQNEPYNFYLIKQEIYKMYVSRCQSLERLEFHDIDIPLPFFKGVERFFSNLCELHCDTSLLSGTYYRMAQICQNLERLIIEDCCYDNDGLATLIEAQTKLKYLKIITKGSEEHGNSRYNRYSRISSAMSSQARSLLYFEIGGSFVKGISPVTIATFENLQNLNIGFHGKYEDILRYSSFPQLRVLECHHVSNPLDILINFIERTNELIEKISFGINSVTDFHLIRQYNQTIARCCPNLKFLTTWFTIGDVADFKIMLISCPKLEHLTIGSYENEGEYHTAKIEELINVINEVESEMKPRLLKLWRIEFRFAWEIRNMLPLSNYLRKRKEKILRSNSKKPLKMMELYFSSSFMYTLKEDEKIELIEKLEYYKLEGLIKNFGFSEYEKLC</sequence>
<dbReference type="AlphaFoldDB" id="A0A397IE54"/>
<evidence type="ECO:0000313" key="1">
    <source>
        <dbReference type="EMBL" id="RHZ74181.1"/>
    </source>
</evidence>
<reference evidence="1 2" key="1">
    <citation type="submission" date="2018-08" db="EMBL/GenBank/DDBJ databases">
        <title>Genome and evolution of the arbuscular mycorrhizal fungus Diversispora epigaea (formerly Glomus versiforme) and its bacterial endosymbionts.</title>
        <authorList>
            <person name="Sun X."/>
            <person name="Fei Z."/>
            <person name="Harrison M."/>
        </authorList>
    </citation>
    <scope>NUCLEOTIDE SEQUENCE [LARGE SCALE GENOMIC DNA]</scope>
    <source>
        <strain evidence="1 2">IT104</strain>
    </source>
</reference>
<evidence type="ECO:0000313" key="2">
    <source>
        <dbReference type="Proteomes" id="UP000266861"/>
    </source>
</evidence>
<dbReference type="Proteomes" id="UP000266861">
    <property type="component" value="Unassembled WGS sequence"/>
</dbReference>
<dbReference type="Gene3D" id="3.80.10.10">
    <property type="entry name" value="Ribonuclease Inhibitor"/>
    <property type="match status" value="1"/>
</dbReference>
<proteinExistence type="predicted"/>
<keyword evidence="2" id="KW-1185">Reference proteome</keyword>
<dbReference type="SUPFAM" id="SSF52047">
    <property type="entry name" value="RNI-like"/>
    <property type="match status" value="1"/>
</dbReference>